<dbReference type="STRING" id="460265.Mnod_0887"/>
<dbReference type="PANTHER" id="PTHR40267:SF1">
    <property type="entry name" value="BLR3294 PROTEIN"/>
    <property type="match status" value="1"/>
</dbReference>
<dbReference type="Pfam" id="PF17645">
    <property type="entry name" value="Amdase"/>
    <property type="match status" value="1"/>
</dbReference>
<dbReference type="RefSeq" id="WP_015927611.1">
    <property type="nucleotide sequence ID" value="NC_011894.1"/>
</dbReference>
<dbReference type="AlphaFoldDB" id="B8IGK9"/>
<protein>
    <submittedName>
        <fullName evidence="1">Asp/Glu/hydantoin racemase</fullName>
    </submittedName>
</protein>
<dbReference type="PANTHER" id="PTHR40267">
    <property type="entry name" value="BLR3294 PROTEIN"/>
    <property type="match status" value="1"/>
</dbReference>
<accession>B8IGK9</accession>
<dbReference type="Gene3D" id="3.40.50.12500">
    <property type="match status" value="1"/>
</dbReference>
<dbReference type="PIRSF" id="PIRSF015736">
    <property type="entry name" value="MI"/>
    <property type="match status" value="1"/>
</dbReference>
<dbReference type="EMBL" id="CP001349">
    <property type="protein sequence ID" value="ACL55909.1"/>
    <property type="molecule type" value="Genomic_DNA"/>
</dbReference>
<sequence>MPRTKRIGLLIPSTNTAVEADFQRLNLPGVSVHGQRLHIPDGVMGEDVLDRMNQDLDEAIESLASAHVDAMVYACTSGSFYKGAGWDTDVITRIERKGLPAVATSPAVSAALRHVGGRAISVVTPYPEWTNRRLRDYFTSEGFNILGVAGDPSAAAGGHSFINDQDPENIVAFGERHCAPEADVLFCSCTAWRSFEAVPELEKRLRRPVISSNQATVWAALQAVGFGGHIRNGGRLFAT</sequence>
<organism evidence="1 2">
    <name type="scientific">Methylobacterium nodulans (strain LMG 21967 / CNCM I-2342 / ORS 2060)</name>
    <dbReference type="NCBI Taxonomy" id="460265"/>
    <lineage>
        <taxon>Bacteria</taxon>
        <taxon>Pseudomonadati</taxon>
        <taxon>Pseudomonadota</taxon>
        <taxon>Alphaproteobacteria</taxon>
        <taxon>Hyphomicrobiales</taxon>
        <taxon>Methylobacteriaceae</taxon>
        <taxon>Methylobacterium</taxon>
    </lineage>
</organism>
<dbReference type="InterPro" id="IPR026286">
    <property type="entry name" value="MaiA/AMDase"/>
</dbReference>
<dbReference type="Proteomes" id="UP000008207">
    <property type="component" value="Chromosome"/>
</dbReference>
<name>B8IGK9_METNO</name>
<proteinExistence type="predicted"/>
<dbReference type="OrthoDB" id="9816064at2"/>
<keyword evidence="2" id="KW-1185">Reference proteome</keyword>
<gene>
    <name evidence="1" type="ordered locus">Mnod_0887</name>
</gene>
<dbReference type="InterPro" id="IPR053714">
    <property type="entry name" value="Iso_Racemase_Enz_sf"/>
</dbReference>
<dbReference type="eggNOG" id="COG3473">
    <property type="taxonomic scope" value="Bacteria"/>
</dbReference>
<evidence type="ECO:0000313" key="1">
    <source>
        <dbReference type="EMBL" id="ACL55909.1"/>
    </source>
</evidence>
<dbReference type="KEGG" id="mno:Mnod_0887"/>
<reference evidence="1 2" key="1">
    <citation type="submission" date="2009-01" db="EMBL/GenBank/DDBJ databases">
        <title>Complete sequence of chromosome of Methylobacterium nodulans ORS 2060.</title>
        <authorList>
            <consortium name="US DOE Joint Genome Institute"/>
            <person name="Lucas S."/>
            <person name="Copeland A."/>
            <person name="Lapidus A."/>
            <person name="Glavina del Rio T."/>
            <person name="Dalin E."/>
            <person name="Tice H."/>
            <person name="Bruce D."/>
            <person name="Goodwin L."/>
            <person name="Pitluck S."/>
            <person name="Sims D."/>
            <person name="Brettin T."/>
            <person name="Detter J.C."/>
            <person name="Han C."/>
            <person name="Larimer F."/>
            <person name="Land M."/>
            <person name="Hauser L."/>
            <person name="Kyrpides N."/>
            <person name="Ivanova N."/>
            <person name="Marx C.J."/>
            <person name="Richardson P."/>
        </authorList>
    </citation>
    <scope>NUCLEOTIDE SEQUENCE [LARGE SCALE GENOMIC DNA]</scope>
    <source>
        <strain evidence="2">LMG 21967 / CNCM I-2342 / ORS 2060</strain>
    </source>
</reference>
<evidence type="ECO:0000313" key="2">
    <source>
        <dbReference type="Proteomes" id="UP000008207"/>
    </source>
</evidence>
<dbReference type="HOGENOM" id="CLU_068086_5_1_5"/>